<comment type="subcellular location">
    <subcellularLocation>
        <location evidence="1">Endomembrane system</location>
        <topology evidence="1">Multi-pass membrane protein</topology>
    </subcellularLocation>
    <subcellularLocation>
        <location evidence="5">Membrane</location>
        <topology evidence="5">Multi-pass membrane protein</topology>
    </subcellularLocation>
</comment>
<dbReference type="PANTHER" id="PTHR42829">
    <property type="entry name" value="NADH-UBIQUINONE OXIDOREDUCTASE CHAIN 5"/>
    <property type="match status" value="1"/>
</dbReference>
<feature type="transmembrane region" description="Helical" evidence="6">
    <location>
        <begin position="462"/>
        <end position="484"/>
    </location>
</feature>
<dbReference type="Proteomes" id="UP000316008">
    <property type="component" value="Unassembled WGS sequence"/>
</dbReference>
<dbReference type="AlphaFoldDB" id="A0A556N001"/>
<feature type="transmembrane region" description="Helical" evidence="6">
    <location>
        <begin position="117"/>
        <end position="135"/>
    </location>
</feature>
<keyword evidence="10" id="KW-1185">Reference proteome</keyword>
<keyword evidence="3 6" id="KW-1133">Transmembrane helix</keyword>
<keyword evidence="4 6" id="KW-0472">Membrane</keyword>
<dbReference type="GO" id="GO:0042773">
    <property type="term" value="P:ATP synthesis coupled electron transport"/>
    <property type="evidence" value="ECO:0007669"/>
    <property type="project" value="InterPro"/>
</dbReference>
<feature type="transmembrane region" description="Helical" evidence="6">
    <location>
        <begin position="253"/>
        <end position="274"/>
    </location>
</feature>
<feature type="transmembrane region" description="Helical" evidence="6">
    <location>
        <begin position="216"/>
        <end position="241"/>
    </location>
</feature>
<feature type="transmembrane region" description="Helical" evidence="6">
    <location>
        <begin position="141"/>
        <end position="159"/>
    </location>
</feature>
<evidence type="ECO:0000256" key="1">
    <source>
        <dbReference type="ARBA" id="ARBA00004127"/>
    </source>
</evidence>
<keyword evidence="2 5" id="KW-0812">Transmembrane</keyword>
<accession>A0A556N001</accession>
<name>A0A556N001_9FLAO</name>
<feature type="transmembrane region" description="Helical" evidence="6">
    <location>
        <begin position="286"/>
        <end position="304"/>
    </location>
</feature>
<feature type="transmembrane region" description="Helical" evidence="6">
    <location>
        <begin position="516"/>
        <end position="537"/>
    </location>
</feature>
<dbReference type="InterPro" id="IPR018393">
    <property type="entry name" value="NADHpl_OxRdtase_5_subgr"/>
</dbReference>
<feature type="domain" description="NADH-Ubiquinone oxidoreductase (complex I) chain 5 N-terminal" evidence="8">
    <location>
        <begin position="69"/>
        <end position="118"/>
    </location>
</feature>
<feature type="transmembrane region" description="Helical" evidence="6">
    <location>
        <begin position="381"/>
        <end position="400"/>
    </location>
</feature>
<evidence type="ECO:0000256" key="3">
    <source>
        <dbReference type="ARBA" id="ARBA00022989"/>
    </source>
</evidence>
<evidence type="ECO:0000256" key="6">
    <source>
        <dbReference type="SAM" id="Phobius"/>
    </source>
</evidence>
<gene>
    <name evidence="9" type="primary">nuoL</name>
    <name evidence="9" type="ORF">FO442_07075</name>
</gene>
<dbReference type="RefSeq" id="WP_144332467.1">
    <property type="nucleotide sequence ID" value="NZ_VLPL01000003.1"/>
</dbReference>
<dbReference type="OrthoDB" id="9807568at2"/>
<dbReference type="PANTHER" id="PTHR42829:SF2">
    <property type="entry name" value="NADH-UBIQUINONE OXIDOREDUCTASE CHAIN 5"/>
    <property type="match status" value="1"/>
</dbReference>
<dbReference type="InterPro" id="IPR003945">
    <property type="entry name" value="NU5C-like"/>
</dbReference>
<evidence type="ECO:0000256" key="2">
    <source>
        <dbReference type="ARBA" id="ARBA00022692"/>
    </source>
</evidence>
<feature type="domain" description="NADH:quinone oxidoreductase/Mrp antiporter transmembrane" evidence="7">
    <location>
        <begin position="136"/>
        <end position="427"/>
    </location>
</feature>
<dbReference type="InterPro" id="IPR001516">
    <property type="entry name" value="Proton_antipo_N"/>
</dbReference>
<dbReference type="Pfam" id="PF00662">
    <property type="entry name" value="Proton_antipo_N"/>
    <property type="match status" value="1"/>
</dbReference>
<dbReference type="Gene3D" id="1.20.5.2700">
    <property type="match status" value="1"/>
</dbReference>
<dbReference type="GO" id="GO:0016020">
    <property type="term" value="C:membrane"/>
    <property type="evidence" value="ECO:0007669"/>
    <property type="project" value="UniProtKB-SubCell"/>
</dbReference>
<dbReference type="GO" id="GO:0003954">
    <property type="term" value="F:NADH dehydrogenase activity"/>
    <property type="evidence" value="ECO:0007669"/>
    <property type="project" value="TreeGrafter"/>
</dbReference>
<feature type="transmembrane region" description="Helical" evidence="6">
    <location>
        <begin position="85"/>
        <end position="105"/>
    </location>
</feature>
<dbReference type="GO" id="GO:0012505">
    <property type="term" value="C:endomembrane system"/>
    <property type="evidence" value="ECO:0007669"/>
    <property type="project" value="UniProtKB-SubCell"/>
</dbReference>
<dbReference type="PRINTS" id="PR01435">
    <property type="entry name" value="NPOXDRDTASE5"/>
</dbReference>
<feature type="transmembrane region" description="Helical" evidence="6">
    <location>
        <begin position="343"/>
        <end position="360"/>
    </location>
</feature>
<dbReference type="EMBL" id="VLPL01000003">
    <property type="protein sequence ID" value="TSJ45511.1"/>
    <property type="molecule type" value="Genomic_DNA"/>
</dbReference>
<protein>
    <submittedName>
        <fullName evidence="9">NADH-quinone oxidoreductase subunit L</fullName>
    </submittedName>
</protein>
<feature type="transmembrane region" description="Helical" evidence="6">
    <location>
        <begin position="311"/>
        <end position="337"/>
    </location>
</feature>
<evidence type="ECO:0000313" key="10">
    <source>
        <dbReference type="Proteomes" id="UP000316008"/>
    </source>
</evidence>
<reference evidence="9 10" key="1">
    <citation type="submission" date="2019-07" db="EMBL/GenBank/DDBJ databases">
        <authorList>
            <person name="Huq M.A."/>
        </authorList>
    </citation>
    <scope>NUCLEOTIDE SEQUENCE [LARGE SCALE GENOMIC DNA]</scope>
    <source>
        <strain evidence="9 10">MAH-3</strain>
    </source>
</reference>
<proteinExistence type="predicted"/>
<comment type="caution">
    <text evidence="9">The sequence shown here is derived from an EMBL/GenBank/DDBJ whole genome shotgun (WGS) entry which is preliminary data.</text>
</comment>
<dbReference type="NCBIfam" id="TIGR01974">
    <property type="entry name" value="NDH_I_L"/>
    <property type="match status" value="1"/>
</dbReference>
<dbReference type="PRINTS" id="PR01434">
    <property type="entry name" value="NADHDHGNASE5"/>
</dbReference>
<sequence length="641" mass="70812">MSVSQLLPLILLLPLIGAFINGTIGKSLSKVMVGTIATGVMAISFVLAVMAFMSVQHSEPVTVHLFTMIKTSSFSLNARLFADNLSLWMTLIVTGVGTLIHLFSMGYMKHDAGYYKFFTYLNLFIFSMLTLVLGSNYFMLFFGWEGVGICSYLLIGFWYQDFKNTLAARKAFIMNRIGDLGLLIGLFLILGKFGTLEYAEVAKAVMTEGFEISEMLIFGITICLFIGATGKSAQIPLFTWLPDAMAGPTPVSALIHAATMVTAGIFLTVRSNFLYELEGAHVVKEIILYVGLATSIIAAFIAMRQNDIKKVLAYSTVSQLGMLFVALGMGAYTAAMFHVTTHAFFKALLFLGSGSVIHAMSDEQDIRKMGGLRKKIPVTHMTFLIGTLAISGIPFLSGFYSKDEIIGHSFESHKFVYFALMFSSALTAIYMFRLYFVTFYGKFRGTHEQEHHLHEGPASMTLPLIILAILSVFGGLLNLPGVFLHKGTHWLSHYYAHNVAGPGVAVGEHGDPNTTLMLMIVAGAMAVVIAGITYTIYVTKNSIPKEDDQLKGWEKASAMKLYFDEIYDFLFVKPVLWLSEKGAHYFEGAFLHRGVVSIGKVIGKSGDLVRKIQTGRTDNYLLWMVSGIIGLIVYYIIYYKN</sequence>
<organism evidence="9 10">
    <name type="scientific">Fluviicola chungangensis</name>
    <dbReference type="NCBI Taxonomy" id="2597671"/>
    <lineage>
        <taxon>Bacteria</taxon>
        <taxon>Pseudomonadati</taxon>
        <taxon>Bacteroidota</taxon>
        <taxon>Flavobacteriia</taxon>
        <taxon>Flavobacteriales</taxon>
        <taxon>Crocinitomicaceae</taxon>
        <taxon>Fluviicola</taxon>
    </lineage>
</organism>
<feature type="transmembrane region" description="Helical" evidence="6">
    <location>
        <begin position="31"/>
        <end position="53"/>
    </location>
</feature>
<evidence type="ECO:0000256" key="4">
    <source>
        <dbReference type="ARBA" id="ARBA00023136"/>
    </source>
</evidence>
<dbReference type="GO" id="GO:0008137">
    <property type="term" value="F:NADH dehydrogenase (ubiquinone) activity"/>
    <property type="evidence" value="ECO:0007669"/>
    <property type="project" value="InterPro"/>
</dbReference>
<dbReference type="NCBIfam" id="NF005141">
    <property type="entry name" value="PRK06590.1"/>
    <property type="match status" value="1"/>
</dbReference>
<dbReference type="Pfam" id="PF00361">
    <property type="entry name" value="Proton_antipo_M"/>
    <property type="match status" value="1"/>
</dbReference>
<feature type="transmembrane region" description="Helical" evidence="6">
    <location>
        <begin position="180"/>
        <end position="196"/>
    </location>
</feature>
<evidence type="ECO:0000259" key="7">
    <source>
        <dbReference type="Pfam" id="PF00361"/>
    </source>
</evidence>
<dbReference type="InterPro" id="IPR001750">
    <property type="entry name" value="ND/Mrp_TM"/>
</dbReference>
<feature type="transmembrane region" description="Helical" evidence="6">
    <location>
        <begin position="6"/>
        <end position="24"/>
    </location>
</feature>
<feature type="transmembrane region" description="Helical" evidence="6">
    <location>
        <begin position="415"/>
        <end position="441"/>
    </location>
</feature>
<feature type="transmembrane region" description="Helical" evidence="6">
    <location>
        <begin position="620"/>
        <end position="638"/>
    </location>
</feature>
<evidence type="ECO:0000313" key="9">
    <source>
        <dbReference type="EMBL" id="TSJ45511.1"/>
    </source>
</evidence>
<evidence type="ECO:0000256" key="5">
    <source>
        <dbReference type="RuleBase" id="RU000320"/>
    </source>
</evidence>
<dbReference type="GO" id="GO:0015990">
    <property type="term" value="P:electron transport coupled proton transport"/>
    <property type="evidence" value="ECO:0007669"/>
    <property type="project" value="TreeGrafter"/>
</dbReference>
<evidence type="ECO:0000259" key="8">
    <source>
        <dbReference type="Pfam" id="PF00662"/>
    </source>
</evidence>